<dbReference type="Pfam" id="PF01661">
    <property type="entry name" value="Macro"/>
    <property type="match status" value="1"/>
</dbReference>
<dbReference type="Gene3D" id="3.40.220.10">
    <property type="entry name" value="Leucine Aminopeptidase, subunit E, domain 1"/>
    <property type="match status" value="1"/>
</dbReference>
<reference evidence="6 7" key="1">
    <citation type="submission" date="2014-04" db="EMBL/GenBank/DDBJ databases">
        <authorList>
            <consortium name="DOE Joint Genome Institute"/>
            <person name="Kuo A."/>
            <person name="Tarkka M."/>
            <person name="Buscot F."/>
            <person name="Kohler A."/>
            <person name="Nagy L.G."/>
            <person name="Floudas D."/>
            <person name="Copeland A."/>
            <person name="Barry K.W."/>
            <person name="Cichocki N."/>
            <person name="Veneault-Fourrey C."/>
            <person name="LaButti K."/>
            <person name="Lindquist E.A."/>
            <person name="Lipzen A."/>
            <person name="Lundell T."/>
            <person name="Morin E."/>
            <person name="Murat C."/>
            <person name="Sun H."/>
            <person name="Tunlid A."/>
            <person name="Henrissat B."/>
            <person name="Grigoriev I.V."/>
            <person name="Hibbett D.S."/>
            <person name="Martin F."/>
            <person name="Nordberg H.P."/>
            <person name="Cantor M.N."/>
            <person name="Hua S.X."/>
        </authorList>
    </citation>
    <scope>NUCLEOTIDE SEQUENCE [LARGE SCALE GENOMIC DNA]</scope>
    <source>
        <strain evidence="6 7">F 1598</strain>
    </source>
</reference>
<dbReference type="GO" id="GO:0140291">
    <property type="term" value="P:peptidyl-glutamate ADP-deribosylation"/>
    <property type="evidence" value="ECO:0007669"/>
    <property type="project" value="TreeGrafter"/>
</dbReference>
<evidence type="ECO:0000256" key="2">
    <source>
        <dbReference type="ARBA" id="ARBA00012983"/>
    </source>
</evidence>
<dbReference type="SUPFAM" id="SSF52949">
    <property type="entry name" value="Macro domain-like"/>
    <property type="match status" value="1"/>
</dbReference>
<dbReference type="InParanoid" id="A0A0C3FZF2"/>
<dbReference type="HOGENOM" id="CLU_054419_1_2_1"/>
<dbReference type="InterPro" id="IPR043472">
    <property type="entry name" value="Macro_dom-like"/>
</dbReference>
<accession>A0A0C3FZF2</accession>
<comment type="similarity">
    <text evidence="1">Belongs to the POA1 family.</text>
</comment>
<organism evidence="6 7">
    <name type="scientific">Piloderma croceum (strain F 1598)</name>
    <dbReference type="NCBI Taxonomy" id="765440"/>
    <lineage>
        <taxon>Eukaryota</taxon>
        <taxon>Fungi</taxon>
        <taxon>Dikarya</taxon>
        <taxon>Basidiomycota</taxon>
        <taxon>Agaricomycotina</taxon>
        <taxon>Agaricomycetes</taxon>
        <taxon>Agaricomycetidae</taxon>
        <taxon>Atheliales</taxon>
        <taxon>Atheliaceae</taxon>
        <taxon>Piloderma</taxon>
    </lineage>
</organism>
<keyword evidence="7" id="KW-1185">Reference proteome</keyword>
<name>A0A0C3FZF2_PILCF</name>
<dbReference type="InterPro" id="IPR002589">
    <property type="entry name" value="Macro_dom"/>
</dbReference>
<dbReference type="EC" id="3.1.3.84" evidence="2"/>
<dbReference type="PANTHER" id="PTHR12521:SF0">
    <property type="entry name" value="ADP-RIBOSE GLYCOHYDROLASE OARD1"/>
    <property type="match status" value="1"/>
</dbReference>
<sequence length="127" mass="13817">MANTKLTYITGNIFDAPPNTILIHACNTVGSWGAGIALAFQSKYPHAYNVYKAHCAAHTNDELIGTCLVIRGKPVAEGEKGHDIACLFTSRAYGRRRDGPEDILNATRGAVRDLLRQNGEGKPLHAW</sequence>
<gene>
    <name evidence="6" type="ORF">PILCRDRAFT_819216</name>
</gene>
<comment type="catalytic activity">
    <reaction evidence="4">
        <text>ADP-alpha-D-ribose 1''-phosphate + H2O = ADP-D-ribose + phosphate</text>
        <dbReference type="Rhea" id="RHEA:25029"/>
        <dbReference type="ChEBI" id="CHEBI:15377"/>
        <dbReference type="ChEBI" id="CHEBI:43474"/>
        <dbReference type="ChEBI" id="CHEBI:57967"/>
        <dbReference type="ChEBI" id="CHEBI:58753"/>
        <dbReference type="EC" id="3.1.3.84"/>
    </reaction>
</comment>
<dbReference type="EMBL" id="KN832990">
    <property type="protein sequence ID" value="KIM83586.1"/>
    <property type="molecule type" value="Genomic_DNA"/>
</dbReference>
<dbReference type="OrthoDB" id="2155246at2759"/>
<dbReference type="PANTHER" id="PTHR12521">
    <property type="entry name" value="PROTEIN C6ORF130"/>
    <property type="match status" value="1"/>
</dbReference>
<proteinExistence type="inferred from homology"/>
<dbReference type="AlphaFoldDB" id="A0A0C3FZF2"/>
<evidence type="ECO:0000256" key="3">
    <source>
        <dbReference type="ARBA" id="ARBA00019744"/>
    </source>
</evidence>
<evidence type="ECO:0000313" key="7">
    <source>
        <dbReference type="Proteomes" id="UP000054166"/>
    </source>
</evidence>
<dbReference type="Proteomes" id="UP000054166">
    <property type="component" value="Unassembled WGS sequence"/>
</dbReference>
<evidence type="ECO:0000256" key="4">
    <source>
        <dbReference type="ARBA" id="ARBA00034427"/>
    </source>
</evidence>
<evidence type="ECO:0000256" key="1">
    <source>
        <dbReference type="ARBA" id="ARBA00006575"/>
    </source>
</evidence>
<evidence type="ECO:0000313" key="6">
    <source>
        <dbReference type="EMBL" id="KIM83586.1"/>
    </source>
</evidence>
<feature type="domain" description="Macro" evidence="5">
    <location>
        <begin position="23"/>
        <end position="76"/>
    </location>
</feature>
<evidence type="ECO:0000259" key="5">
    <source>
        <dbReference type="Pfam" id="PF01661"/>
    </source>
</evidence>
<protein>
    <recommendedName>
        <fullName evidence="3">ADP-ribose 1''-phosphate phosphatase</fullName>
        <ecNumber evidence="2">3.1.3.84</ecNumber>
    </recommendedName>
</protein>
<dbReference type="STRING" id="765440.A0A0C3FZF2"/>
<dbReference type="InterPro" id="IPR050892">
    <property type="entry name" value="ADP-ribose_metab_enzymes"/>
</dbReference>
<reference evidence="7" key="2">
    <citation type="submission" date="2015-01" db="EMBL/GenBank/DDBJ databases">
        <title>Evolutionary Origins and Diversification of the Mycorrhizal Mutualists.</title>
        <authorList>
            <consortium name="DOE Joint Genome Institute"/>
            <consortium name="Mycorrhizal Genomics Consortium"/>
            <person name="Kohler A."/>
            <person name="Kuo A."/>
            <person name="Nagy L.G."/>
            <person name="Floudas D."/>
            <person name="Copeland A."/>
            <person name="Barry K.W."/>
            <person name="Cichocki N."/>
            <person name="Veneault-Fourrey C."/>
            <person name="LaButti K."/>
            <person name="Lindquist E.A."/>
            <person name="Lipzen A."/>
            <person name="Lundell T."/>
            <person name="Morin E."/>
            <person name="Murat C."/>
            <person name="Riley R."/>
            <person name="Ohm R."/>
            <person name="Sun H."/>
            <person name="Tunlid A."/>
            <person name="Henrissat B."/>
            <person name="Grigoriev I.V."/>
            <person name="Hibbett D.S."/>
            <person name="Martin F."/>
        </authorList>
    </citation>
    <scope>NUCLEOTIDE SEQUENCE [LARGE SCALE GENOMIC DNA]</scope>
    <source>
        <strain evidence="7">F 1598</strain>
    </source>
</reference>